<keyword evidence="7" id="KW-1185">Reference proteome</keyword>
<dbReference type="STRING" id="555088.DealDRAFT_3073"/>
<dbReference type="AlphaFoldDB" id="C0GKR4"/>
<dbReference type="SUPFAM" id="SSF52540">
    <property type="entry name" value="P-loop containing nucleoside triphosphate hydrolases"/>
    <property type="match status" value="1"/>
</dbReference>
<keyword evidence="5" id="KW-0143">Chaperone</keyword>
<evidence type="ECO:0000313" key="6">
    <source>
        <dbReference type="EMBL" id="EEG76086.1"/>
    </source>
</evidence>
<dbReference type="EMBL" id="ACJM01000026">
    <property type="protein sequence ID" value="EEG76086.1"/>
    <property type="molecule type" value="Genomic_DNA"/>
</dbReference>
<keyword evidence="3" id="KW-0378">Hydrolase</keyword>
<dbReference type="InterPro" id="IPR027417">
    <property type="entry name" value="P-loop_NTPase"/>
</dbReference>
<keyword evidence="2" id="KW-0547">Nucleotide-binding</keyword>
<gene>
    <name evidence="6" type="ORF">DealDRAFT_3073</name>
</gene>
<dbReference type="Gene3D" id="3.40.50.300">
    <property type="entry name" value="P-loop containing nucleotide triphosphate hydrolases"/>
    <property type="match status" value="1"/>
</dbReference>
<accession>C0GKR4</accession>
<dbReference type="Proteomes" id="UP000006443">
    <property type="component" value="Unassembled WGS sequence"/>
</dbReference>
<dbReference type="NCBIfam" id="TIGR00750">
    <property type="entry name" value="lao"/>
    <property type="match status" value="1"/>
</dbReference>
<evidence type="ECO:0000313" key="7">
    <source>
        <dbReference type="Proteomes" id="UP000006443"/>
    </source>
</evidence>
<dbReference type="GO" id="GO:0003924">
    <property type="term" value="F:GTPase activity"/>
    <property type="evidence" value="ECO:0007669"/>
    <property type="project" value="InterPro"/>
</dbReference>
<name>C0GKR4_DETAL</name>
<proteinExistence type="inferred from homology"/>
<dbReference type="CDD" id="cd03114">
    <property type="entry name" value="MMAA-like"/>
    <property type="match status" value="1"/>
</dbReference>
<protein>
    <submittedName>
        <fullName evidence="6">LAO/AO transport system ATPase</fullName>
    </submittedName>
</protein>
<dbReference type="RefSeq" id="WP_008519118.1">
    <property type="nucleotide sequence ID" value="NZ_ACJM01000026.1"/>
</dbReference>
<comment type="similarity">
    <text evidence="1">Belongs to the SIMIBI class G3E GTPase family. ArgK/MeaB subfamily.</text>
</comment>
<evidence type="ECO:0000256" key="3">
    <source>
        <dbReference type="ARBA" id="ARBA00022801"/>
    </source>
</evidence>
<dbReference type="OrthoDB" id="9778292at2"/>
<evidence type="ECO:0000256" key="5">
    <source>
        <dbReference type="ARBA" id="ARBA00023186"/>
    </source>
</evidence>
<dbReference type="Gene3D" id="1.20.5.170">
    <property type="match status" value="1"/>
</dbReference>
<evidence type="ECO:0000256" key="4">
    <source>
        <dbReference type="ARBA" id="ARBA00023134"/>
    </source>
</evidence>
<evidence type="ECO:0000256" key="1">
    <source>
        <dbReference type="ARBA" id="ARBA00009625"/>
    </source>
</evidence>
<keyword evidence="4" id="KW-0342">GTP-binding</keyword>
<sequence length="320" mass="35078">MHEKVIEGILNGDRRMVARAISLIENQDPNKNKILSEIYPHTGKAYVVGITGAPGAGKSSLVDRYLETLRKQGLTVGVIAVDPTSPFTGGAILGDRIRMQEHALDKDIFIRSMGTRGSLGGLSRATKEAVQVLDAAGKDVIVIETVGVGQSEVDIIKYADSTLVVMTPAGGDSVQTIKAGIMEIADIFIVNKSDLAGADRTVSEIGMMLDLSENNKQWRPPVVRTVTLDSSGIDDMYEAIEKHRTFLMESGNIEKVRKERIRRDVLDLIEYQIKNTVWDQVSGSDEFEELVNQIMSRENDPYSAAAQVLQGVNLDQCKVF</sequence>
<organism evidence="6 7">
    <name type="scientific">Dethiobacter alkaliphilus AHT 1</name>
    <dbReference type="NCBI Taxonomy" id="555088"/>
    <lineage>
        <taxon>Bacteria</taxon>
        <taxon>Bacillati</taxon>
        <taxon>Bacillota</taxon>
        <taxon>Dethiobacteria</taxon>
        <taxon>Dethiobacterales</taxon>
        <taxon>Dethiobacteraceae</taxon>
        <taxon>Dethiobacter</taxon>
    </lineage>
</organism>
<dbReference type="eggNOG" id="COG1703">
    <property type="taxonomic scope" value="Bacteria"/>
</dbReference>
<comment type="caution">
    <text evidence="6">The sequence shown here is derived from an EMBL/GenBank/DDBJ whole genome shotgun (WGS) entry which is preliminary data.</text>
</comment>
<dbReference type="PANTHER" id="PTHR43087">
    <property type="entry name" value="LYSINE/ARGININE/ORNITHINE TRANSPORT SYSTEM KINASE"/>
    <property type="match status" value="1"/>
</dbReference>
<dbReference type="InterPro" id="IPR005129">
    <property type="entry name" value="GTPase_ArgK"/>
</dbReference>
<reference evidence="6 7" key="1">
    <citation type="submission" date="2009-02" db="EMBL/GenBank/DDBJ databases">
        <title>Sequencing of the draft genome and assembly of Dethiobacter alkaliphilus AHT 1.</title>
        <authorList>
            <consortium name="US DOE Joint Genome Institute (JGI-PGF)"/>
            <person name="Lucas S."/>
            <person name="Copeland A."/>
            <person name="Lapidus A."/>
            <person name="Glavina del Rio T."/>
            <person name="Dalin E."/>
            <person name="Tice H."/>
            <person name="Bruce D."/>
            <person name="Goodwin L."/>
            <person name="Pitluck S."/>
            <person name="Larimer F."/>
            <person name="Land M.L."/>
            <person name="Hauser L."/>
            <person name="Muyzer G."/>
        </authorList>
    </citation>
    <scope>NUCLEOTIDE SEQUENCE [LARGE SCALE GENOMIC DNA]</scope>
    <source>
        <strain evidence="6 7">AHT 1</strain>
    </source>
</reference>
<dbReference type="Pfam" id="PF03308">
    <property type="entry name" value="MeaB"/>
    <property type="match status" value="1"/>
</dbReference>
<evidence type="ECO:0000256" key="2">
    <source>
        <dbReference type="ARBA" id="ARBA00022741"/>
    </source>
</evidence>
<dbReference type="GO" id="GO:0005525">
    <property type="term" value="F:GTP binding"/>
    <property type="evidence" value="ECO:0007669"/>
    <property type="project" value="UniProtKB-KW"/>
</dbReference>
<dbReference type="PANTHER" id="PTHR43087:SF1">
    <property type="entry name" value="LAO_AO TRANSPORT SYSTEM ATPASE"/>
    <property type="match status" value="1"/>
</dbReference>
<dbReference type="InterPro" id="IPR052040">
    <property type="entry name" value="GTPase/Isobutyryl-CoA_mutase"/>
</dbReference>